<dbReference type="InterPro" id="IPR032816">
    <property type="entry name" value="VTT_dom"/>
</dbReference>
<dbReference type="InterPro" id="IPR053240">
    <property type="entry name" value="VTT_domain"/>
</dbReference>
<protein>
    <recommendedName>
        <fullName evidence="3">VTT domain-containing protein</fullName>
    </recommendedName>
</protein>
<evidence type="ECO:0000259" key="3">
    <source>
        <dbReference type="Pfam" id="PF09335"/>
    </source>
</evidence>
<dbReference type="Pfam" id="PF09335">
    <property type="entry name" value="VTT_dom"/>
    <property type="match status" value="1"/>
</dbReference>
<evidence type="ECO:0000256" key="1">
    <source>
        <dbReference type="SAM" id="MobiDB-lite"/>
    </source>
</evidence>
<proteinExistence type="predicted"/>
<dbReference type="PANTHER" id="PTHR46826:SF1">
    <property type="entry name" value="TVP38_TMEM64 FAMILY MEMBRANE PROTEIN YDJX"/>
    <property type="match status" value="1"/>
</dbReference>
<dbReference type="Proteomes" id="UP000729402">
    <property type="component" value="Unassembled WGS sequence"/>
</dbReference>
<evidence type="ECO:0000313" key="5">
    <source>
        <dbReference type="Proteomes" id="UP000729402"/>
    </source>
</evidence>
<keyword evidence="2" id="KW-0812">Transmembrane</keyword>
<dbReference type="OrthoDB" id="166803at2759"/>
<dbReference type="AlphaFoldDB" id="A0A8J5TI50"/>
<keyword evidence="2" id="KW-1133">Transmembrane helix</keyword>
<feature type="region of interest" description="Disordered" evidence="1">
    <location>
        <begin position="164"/>
        <end position="204"/>
    </location>
</feature>
<organism evidence="4 5">
    <name type="scientific">Zizania palustris</name>
    <name type="common">Northern wild rice</name>
    <dbReference type="NCBI Taxonomy" id="103762"/>
    <lineage>
        <taxon>Eukaryota</taxon>
        <taxon>Viridiplantae</taxon>
        <taxon>Streptophyta</taxon>
        <taxon>Embryophyta</taxon>
        <taxon>Tracheophyta</taxon>
        <taxon>Spermatophyta</taxon>
        <taxon>Magnoliopsida</taxon>
        <taxon>Liliopsida</taxon>
        <taxon>Poales</taxon>
        <taxon>Poaceae</taxon>
        <taxon>BOP clade</taxon>
        <taxon>Oryzoideae</taxon>
        <taxon>Oryzeae</taxon>
        <taxon>Zizaniinae</taxon>
        <taxon>Zizania</taxon>
    </lineage>
</organism>
<reference evidence="4" key="2">
    <citation type="submission" date="2021-02" db="EMBL/GenBank/DDBJ databases">
        <authorList>
            <person name="Kimball J.A."/>
            <person name="Haas M.W."/>
            <person name="Macchietto M."/>
            <person name="Kono T."/>
            <person name="Duquette J."/>
            <person name="Shao M."/>
        </authorList>
    </citation>
    <scope>NUCLEOTIDE SEQUENCE</scope>
    <source>
        <tissue evidence="4">Fresh leaf tissue</tissue>
    </source>
</reference>
<accession>A0A8J5TI50</accession>
<keyword evidence="5" id="KW-1185">Reference proteome</keyword>
<evidence type="ECO:0000256" key="2">
    <source>
        <dbReference type="SAM" id="Phobius"/>
    </source>
</evidence>
<dbReference type="PANTHER" id="PTHR46826">
    <property type="match status" value="1"/>
</dbReference>
<comment type="caution">
    <text evidence="4">The sequence shown here is derived from an EMBL/GenBank/DDBJ whole genome shotgun (WGS) entry which is preliminary data.</text>
</comment>
<feature type="transmembrane region" description="Helical" evidence="2">
    <location>
        <begin position="385"/>
        <end position="411"/>
    </location>
</feature>
<sequence>MPWRMRTFHDWYLEASSLGVTHIELDVPKEIFNCPEFTLALFFDDFHKMFHLQRTDITSMMLWCMYLNSSFISQSALNPELNRNDDKYWTAGHKKFQRKMFNKDQDAHKKNKRNCATLYIARCMYKWSDREMISGAYNFNDHWIALLIYPKYSRVYGGDADRLSTAGDQGSSGEIDAEDQGGQAKLEKISRQRNPPAPSTLLPSARGPHQLLALPLPLLFPVALPLHTCPDPSAASPLPLSPSPYSCCSVPCPNPYAVLSPLTSCLATPSTGAASPSSSPLPSRSTAPPLPLSTLLLVCRSVHVLHLQEWLVLAVVQKGVGSIGDQEEHQDAGAGGSQEEEGVREHPRYLKIGGVVSINYPLPKEEMELHGSCDSAIPLTMSACLLFGSVTGTIIVSISGTLAAAVAFLIARYFSRERILKLVEGNKKFLAIDKAIGENGFKVVTLLRLSPLLPFSLGNYLYGLTSVKFLPYVLGRMAAWSL</sequence>
<gene>
    <name evidence="4" type="ORF">GUJ93_ZPchr0015g6829</name>
</gene>
<dbReference type="EMBL" id="JAAALK010000085">
    <property type="protein sequence ID" value="KAG8083439.1"/>
    <property type="molecule type" value="Genomic_DNA"/>
</dbReference>
<feature type="domain" description="VTT" evidence="3">
    <location>
        <begin position="378"/>
        <end position="478"/>
    </location>
</feature>
<name>A0A8J5TI50_ZIZPA</name>
<evidence type="ECO:0000313" key="4">
    <source>
        <dbReference type="EMBL" id="KAG8083439.1"/>
    </source>
</evidence>
<keyword evidence="2" id="KW-0472">Membrane</keyword>
<reference evidence="4" key="1">
    <citation type="journal article" date="2021" name="bioRxiv">
        <title>Whole Genome Assembly and Annotation of Northern Wild Rice, Zizania palustris L., Supports a Whole Genome Duplication in the Zizania Genus.</title>
        <authorList>
            <person name="Haas M."/>
            <person name="Kono T."/>
            <person name="Macchietto M."/>
            <person name="Millas R."/>
            <person name="McGilp L."/>
            <person name="Shao M."/>
            <person name="Duquette J."/>
            <person name="Hirsch C.N."/>
            <person name="Kimball J."/>
        </authorList>
    </citation>
    <scope>NUCLEOTIDE SEQUENCE</scope>
    <source>
        <tissue evidence="4">Fresh leaf tissue</tissue>
    </source>
</reference>